<dbReference type="Pfam" id="PF07705">
    <property type="entry name" value="CARDB"/>
    <property type="match status" value="1"/>
</dbReference>
<evidence type="ECO:0000313" key="3">
    <source>
        <dbReference type="EMBL" id="GAH38795.1"/>
    </source>
</evidence>
<organism evidence="3">
    <name type="scientific">marine sediment metagenome</name>
    <dbReference type="NCBI Taxonomy" id="412755"/>
    <lineage>
        <taxon>unclassified sequences</taxon>
        <taxon>metagenomes</taxon>
        <taxon>ecological metagenomes</taxon>
    </lineage>
</organism>
<feature type="non-terminal residue" evidence="3">
    <location>
        <position position="1"/>
    </location>
</feature>
<proteinExistence type="predicted"/>
<accession>X1G1W3</accession>
<comment type="caution">
    <text evidence="3">The sequence shown here is derived from an EMBL/GenBank/DDBJ whole genome shotgun (WGS) entry which is preliminary data.</text>
</comment>
<gene>
    <name evidence="3" type="ORF">S03H2_18445</name>
</gene>
<keyword evidence="1" id="KW-0472">Membrane</keyword>
<dbReference type="InterPro" id="IPR011635">
    <property type="entry name" value="CARDB"/>
</dbReference>
<name>X1G1W3_9ZZZZ</name>
<dbReference type="InterPro" id="IPR013783">
    <property type="entry name" value="Ig-like_fold"/>
</dbReference>
<evidence type="ECO:0000259" key="2">
    <source>
        <dbReference type="Pfam" id="PF07705"/>
    </source>
</evidence>
<evidence type="ECO:0000256" key="1">
    <source>
        <dbReference type="SAM" id="Phobius"/>
    </source>
</evidence>
<dbReference type="Gene3D" id="2.60.40.10">
    <property type="entry name" value="Immunoglobulins"/>
    <property type="match status" value="1"/>
</dbReference>
<feature type="transmembrane region" description="Helical" evidence="1">
    <location>
        <begin position="242"/>
        <end position="259"/>
    </location>
</feature>
<dbReference type="EMBL" id="BARU01009573">
    <property type="protein sequence ID" value="GAH38795.1"/>
    <property type="molecule type" value="Genomic_DNA"/>
</dbReference>
<keyword evidence="1" id="KW-1133">Transmembrane helix</keyword>
<keyword evidence="1" id="KW-0812">Transmembrane</keyword>
<feature type="domain" description="CARDB" evidence="2">
    <location>
        <begin position="124"/>
        <end position="222"/>
    </location>
</feature>
<dbReference type="AlphaFoldDB" id="X1G1W3"/>
<protein>
    <recommendedName>
        <fullName evidence="2">CARDB domain-containing protein</fullName>
    </recommendedName>
</protein>
<reference evidence="3" key="1">
    <citation type="journal article" date="2014" name="Front. Microbiol.">
        <title>High frequency of phylogenetically diverse reductive dehalogenase-homologous genes in deep subseafloor sedimentary metagenomes.</title>
        <authorList>
            <person name="Kawai M."/>
            <person name="Futagami T."/>
            <person name="Toyoda A."/>
            <person name="Takaki Y."/>
            <person name="Nishi S."/>
            <person name="Hori S."/>
            <person name="Arai W."/>
            <person name="Tsubouchi T."/>
            <person name="Morono Y."/>
            <person name="Uchiyama I."/>
            <person name="Ito T."/>
            <person name="Fujiyama A."/>
            <person name="Inagaki F."/>
            <person name="Takami H."/>
        </authorList>
    </citation>
    <scope>NUCLEOTIDE SEQUENCE</scope>
    <source>
        <strain evidence="3">Expedition CK06-06</strain>
    </source>
</reference>
<sequence length="271" mass="29854">LVPMALAIAFVAMAMASWGENTPPQVAIGTPSDDAVIAQMVTVSGVANDEEGFNVSSYVEARWNDWEWFRLPINPGQDGHILYFGEIVNLDLHAPGPHRIRVRAFDGELYSDIVTVNVTVRDLPDLVILPTDITLDPEDTFAGQSSKIVVLVRNQGGEDIEEVEVVVKIGEEETGMLVIPLIGAYNEQVARFKHTFGKGNVTVHASARSLLQTMEKSLANNQADRTFVIPEAEEDEVPIEAIASYLTILMVPIAVYLFFRFKRGRASSQKD</sequence>